<evidence type="ECO:0000313" key="2">
    <source>
        <dbReference type="EMBL" id="SDJ77735.1"/>
    </source>
</evidence>
<organism evidence="1 3">
    <name type="scientific">Aneurinibacillus migulanus</name>
    <name type="common">Bacillus migulanus</name>
    <dbReference type="NCBI Taxonomy" id="47500"/>
    <lineage>
        <taxon>Bacteria</taxon>
        <taxon>Bacillati</taxon>
        <taxon>Bacillota</taxon>
        <taxon>Bacilli</taxon>
        <taxon>Bacillales</taxon>
        <taxon>Paenibacillaceae</taxon>
        <taxon>Aneurinibacillus group</taxon>
        <taxon>Aneurinibacillus</taxon>
    </lineage>
</organism>
<gene>
    <name evidence="1" type="ORF">AF333_28895</name>
    <name evidence="2" type="ORF">SAMN04487909_12851</name>
</gene>
<dbReference type="OrthoDB" id="2990260at2"/>
<dbReference type="Proteomes" id="UP000182836">
    <property type="component" value="Unassembled WGS sequence"/>
</dbReference>
<dbReference type="AlphaFoldDB" id="A0A0D1Y191"/>
<reference evidence="2 4" key="2">
    <citation type="submission" date="2016-10" db="EMBL/GenBank/DDBJ databases">
        <authorList>
            <person name="de Groot N.N."/>
        </authorList>
    </citation>
    <scope>NUCLEOTIDE SEQUENCE [LARGE SCALE GENOMIC DNA]</scope>
    <source>
        <strain evidence="2 4">DSM 2895</strain>
    </source>
</reference>
<dbReference type="RefSeq" id="WP_043063250.1">
    <property type="nucleotide sequence ID" value="NZ_BJOA01000092.1"/>
</dbReference>
<protein>
    <submittedName>
        <fullName evidence="1">Uncharacterized protein</fullName>
    </submittedName>
</protein>
<dbReference type="Proteomes" id="UP000037269">
    <property type="component" value="Unassembled WGS sequence"/>
</dbReference>
<reference evidence="1 3" key="1">
    <citation type="submission" date="2015-07" db="EMBL/GenBank/DDBJ databases">
        <title>Fjat-14205 dsm 2895.</title>
        <authorList>
            <person name="Liu B."/>
            <person name="Wang J."/>
            <person name="Zhu Y."/>
            <person name="Liu G."/>
            <person name="Chen Q."/>
            <person name="Chen Z."/>
            <person name="Lan J."/>
            <person name="Che J."/>
            <person name="Ge C."/>
            <person name="Shi H."/>
            <person name="Pan Z."/>
            <person name="Liu X."/>
        </authorList>
    </citation>
    <scope>NUCLEOTIDE SEQUENCE [LARGE SCALE GENOMIC DNA]</scope>
    <source>
        <strain evidence="1 3">DSM 2895</strain>
    </source>
</reference>
<dbReference type="EMBL" id="FNED01000028">
    <property type="protein sequence ID" value="SDJ77735.1"/>
    <property type="molecule type" value="Genomic_DNA"/>
</dbReference>
<sequence length="67" mass="7931">MMAYCCDHCKKVIDSEDIEAIEVKQPYIRALFSDEDFVPAKRNKHNENQNVHYCGECKMDYLTEWLA</sequence>
<proteinExistence type="predicted"/>
<evidence type="ECO:0000313" key="3">
    <source>
        <dbReference type="Proteomes" id="UP000037269"/>
    </source>
</evidence>
<dbReference type="STRING" id="47500.AF333_28895"/>
<evidence type="ECO:0000313" key="4">
    <source>
        <dbReference type="Proteomes" id="UP000182836"/>
    </source>
</evidence>
<dbReference type="EMBL" id="LGUG01000012">
    <property type="protein sequence ID" value="KON90501.1"/>
    <property type="molecule type" value="Genomic_DNA"/>
</dbReference>
<accession>A0A0D1Y191</accession>
<dbReference type="GeneID" id="42309151"/>
<dbReference type="PATRIC" id="fig|47500.8.peg.5198"/>
<name>A0A0D1Y191_ANEMI</name>
<evidence type="ECO:0000313" key="1">
    <source>
        <dbReference type="EMBL" id="KON90501.1"/>
    </source>
</evidence>
<keyword evidence="3" id="KW-1185">Reference proteome</keyword>